<dbReference type="Proteomes" id="UP000053029">
    <property type="component" value="Unassembled WGS sequence"/>
</dbReference>
<keyword evidence="2" id="KW-0472">Membrane</keyword>
<dbReference type="EMBL" id="KN846971">
    <property type="protein sequence ID" value="KIW81907.1"/>
    <property type="molecule type" value="Genomic_DNA"/>
</dbReference>
<keyword evidence="1" id="KW-0813">Transport</keyword>
<organism evidence="3 4">
    <name type="scientific">Fonsecaea pedrosoi CBS 271.37</name>
    <dbReference type="NCBI Taxonomy" id="1442368"/>
    <lineage>
        <taxon>Eukaryota</taxon>
        <taxon>Fungi</taxon>
        <taxon>Dikarya</taxon>
        <taxon>Ascomycota</taxon>
        <taxon>Pezizomycotina</taxon>
        <taxon>Eurotiomycetes</taxon>
        <taxon>Chaetothyriomycetidae</taxon>
        <taxon>Chaetothyriales</taxon>
        <taxon>Herpotrichiellaceae</taxon>
        <taxon>Fonsecaea</taxon>
    </lineage>
</organism>
<sequence>MSGNQIEPPFSQGFGYGYIIGVGALFAIGMCVVSWGLSHFFAEKQTSEMFMTGKRSVKIGLTASAVVSSWTTAATMLTSTTEGYLLHCVLLYGAGASVQILLFSVAVIELKRKAPNTHTLLEFVPTRYGAAAHCVLGFYSLFFICVMGINLLVGGSVVFATLTGMNQNAAWYYILWR</sequence>
<dbReference type="PANTHER" id="PTHR46154:SF4">
    <property type="entry name" value="UREA ACTIVE TRANSPORTER"/>
    <property type="match status" value="1"/>
</dbReference>
<dbReference type="VEuPathDB" id="FungiDB:Z517_04933"/>
<dbReference type="Gene3D" id="1.20.1730.10">
    <property type="entry name" value="Sodium/glucose cotransporter"/>
    <property type="match status" value="1"/>
</dbReference>
<evidence type="ECO:0000313" key="3">
    <source>
        <dbReference type="EMBL" id="KIW81907.1"/>
    </source>
</evidence>
<accession>A0A0D2F5D1</accession>
<feature type="transmembrane region" description="Helical" evidence="2">
    <location>
        <begin position="84"/>
        <end position="108"/>
    </location>
</feature>
<evidence type="ECO:0000256" key="2">
    <source>
        <dbReference type="SAM" id="Phobius"/>
    </source>
</evidence>
<name>A0A0D2F5D1_9EURO</name>
<dbReference type="InterPro" id="IPR038377">
    <property type="entry name" value="Na/Glc_symporter_sf"/>
</dbReference>
<dbReference type="PANTHER" id="PTHR46154">
    <property type="match status" value="1"/>
</dbReference>
<gene>
    <name evidence="3" type="ORF">Z517_04933</name>
</gene>
<feature type="transmembrane region" description="Helical" evidence="2">
    <location>
        <begin position="16"/>
        <end position="38"/>
    </location>
</feature>
<dbReference type="GeneID" id="25304423"/>
<dbReference type="RefSeq" id="XP_013285715.1">
    <property type="nucleotide sequence ID" value="XM_013430261.1"/>
</dbReference>
<dbReference type="AlphaFoldDB" id="A0A0D2F5D1"/>
<dbReference type="HOGENOM" id="CLU_1517894_0_0_1"/>
<evidence type="ECO:0008006" key="5">
    <source>
        <dbReference type="Google" id="ProtNLM"/>
    </source>
</evidence>
<feature type="transmembrane region" description="Helical" evidence="2">
    <location>
        <begin position="128"/>
        <end position="151"/>
    </location>
</feature>
<dbReference type="InterPro" id="IPR031155">
    <property type="entry name" value="DUR"/>
</dbReference>
<protein>
    <recommendedName>
        <fullName evidence="5">Amino acid permease/ SLC12A domain-containing protein</fullName>
    </recommendedName>
</protein>
<keyword evidence="4" id="KW-1185">Reference proteome</keyword>
<keyword evidence="2" id="KW-1133">Transmembrane helix</keyword>
<dbReference type="GO" id="GO:0015204">
    <property type="term" value="F:urea transmembrane transporter activity"/>
    <property type="evidence" value="ECO:0007669"/>
    <property type="project" value="InterPro"/>
</dbReference>
<proteinExistence type="predicted"/>
<dbReference type="GO" id="GO:0005886">
    <property type="term" value="C:plasma membrane"/>
    <property type="evidence" value="ECO:0007669"/>
    <property type="project" value="TreeGrafter"/>
</dbReference>
<reference evidence="3 4" key="1">
    <citation type="submission" date="2015-01" db="EMBL/GenBank/DDBJ databases">
        <title>The Genome Sequence of Fonsecaea pedrosoi CBS 271.37.</title>
        <authorList>
            <consortium name="The Broad Institute Genomics Platform"/>
            <person name="Cuomo C."/>
            <person name="de Hoog S."/>
            <person name="Gorbushina A."/>
            <person name="Stielow B."/>
            <person name="Teixiera M."/>
            <person name="Abouelleil A."/>
            <person name="Chapman S.B."/>
            <person name="Priest M."/>
            <person name="Young S.K."/>
            <person name="Wortman J."/>
            <person name="Nusbaum C."/>
            <person name="Birren B."/>
        </authorList>
    </citation>
    <scope>NUCLEOTIDE SEQUENCE [LARGE SCALE GENOMIC DNA]</scope>
    <source>
        <strain evidence="3 4">CBS 271.37</strain>
    </source>
</reference>
<evidence type="ECO:0000313" key="4">
    <source>
        <dbReference type="Proteomes" id="UP000053029"/>
    </source>
</evidence>
<dbReference type="STRING" id="1442368.A0A0D2F5D1"/>
<keyword evidence="2" id="KW-0812">Transmembrane</keyword>
<feature type="transmembrane region" description="Helical" evidence="2">
    <location>
        <begin position="59"/>
        <end position="78"/>
    </location>
</feature>
<evidence type="ECO:0000256" key="1">
    <source>
        <dbReference type="ARBA" id="ARBA00022448"/>
    </source>
</evidence>